<feature type="repeat" description="WD" evidence="3">
    <location>
        <begin position="134"/>
        <end position="165"/>
    </location>
</feature>
<dbReference type="GO" id="GO:0006261">
    <property type="term" value="P:DNA-templated DNA replication"/>
    <property type="evidence" value="ECO:0007669"/>
    <property type="project" value="TreeGrafter"/>
</dbReference>
<reference evidence="5" key="1">
    <citation type="submission" date="2015-03" db="EMBL/GenBank/DDBJ databases">
        <title>A transcriptome of Araucaria cunninghamii, an australian fine timber species.</title>
        <authorList>
            <person name="Jing Yi C.J.Y."/>
            <person name="Yin San L.Y.S."/>
            <person name="Abdul Karim S.S."/>
            <person name="Wan Azmi N.N."/>
            <person name="Hercus R.R."/>
            <person name="Croft L.L."/>
        </authorList>
    </citation>
    <scope>NUCLEOTIDE SEQUENCE</scope>
    <source>
        <strain evidence="5">MI0301</strain>
        <tissue evidence="5">Leaf</tissue>
    </source>
</reference>
<evidence type="ECO:0000256" key="3">
    <source>
        <dbReference type="PROSITE-ProRule" id="PRU00221"/>
    </source>
</evidence>
<dbReference type="Gene3D" id="2.130.10.10">
    <property type="entry name" value="YVTN repeat-like/Quinoprotein amine dehydrogenase"/>
    <property type="match status" value="2"/>
</dbReference>
<dbReference type="GO" id="GO:0120330">
    <property type="term" value="C:rixosome complex"/>
    <property type="evidence" value="ECO:0007669"/>
    <property type="project" value="TreeGrafter"/>
</dbReference>
<dbReference type="InterPro" id="IPR045227">
    <property type="entry name" value="WDR18/Ipi3/RID3"/>
</dbReference>
<dbReference type="EMBL" id="GCKF01047732">
    <property type="protein sequence ID" value="JAG93174.1"/>
    <property type="molecule type" value="Transcribed_RNA"/>
</dbReference>
<feature type="region of interest" description="Disordered" evidence="4">
    <location>
        <begin position="462"/>
        <end position="487"/>
    </location>
</feature>
<dbReference type="InterPro" id="IPR020472">
    <property type="entry name" value="WD40_PAC1"/>
</dbReference>
<evidence type="ECO:0000256" key="2">
    <source>
        <dbReference type="ARBA" id="ARBA00022737"/>
    </source>
</evidence>
<dbReference type="AlphaFoldDB" id="A0A0D6QS25"/>
<name>A0A0D6QS25_ARACU</name>
<dbReference type="PANTHER" id="PTHR18763:SF0">
    <property type="entry name" value="WD REPEAT-CONTAINING PROTEIN 18"/>
    <property type="match status" value="1"/>
</dbReference>
<sequence length="487" mass="53097">MDEAHERRWRRSAPVVKGEVVVVASPVDAGITGWDLATGAERLNLRSCASPRHGLAAVGLQFVAASQVQKSSSAASSAIFYWQWNKPQAEIRSFPVEHIGPIACNTDGTYIVGGGASGRIYLWEVPSGQLLKVWPAHYKALTCLVFSDDESLLISGAEDGFVRAWPLLIALDEDAALQSETQFQPLHNFSAHNLPVTDIVCGYGGCNAIIVSSSSDFTCKIWSLALGILLRSIKFPAAVNAVVLDPGEYALYAGCTDGRIYIAALNVGTTMDANDGDGIIGMLIDHSRAVTTLAFSMDGVHLVSGSEDCTVRVWHTVSCQVLRVFKHAKGPISSLIMLSHSPHQLHADTQGSLHNKRGSFLLPPPLKKYTETRDPHHDSGLPVILLSNNVDFIDGGGFNTPSAMKQQIKEFQQQGSSAAIQMELEKLRSDHRRSLHMLKQWQQVYQDLHSFYVNELMSGSKVADDDVETDKPNESGKKGRIKNVGRK</sequence>
<evidence type="ECO:0000313" key="5">
    <source>
        <dbReference type="EMBL" id="JAG93174.1"/>
    </source>
</evidence>
<evidence type="ECO:0000256" key="1">
    <source>
        <dbReference type="ARBA" id="ARBA00022574"/>
    </source>
</evidence>
<dbReference type="SMART" id="SM00320">
    <property type="entry name" value="WD40"/>
    <property type="match status" value="5"/>
</dbReference>
<evidence type="ECO:0000256" key="4">
    <source>
        <dbReference type="SAM" id="MobiDB-lite"/>
    </source>
</evidence>
<organism evidence="5">
    <name type="scientific">Araucaria cunninghamii</name>
    <name type="common">Hoop pine</name>
    <name type="synonym">Moreton Bay pine</name>
    <dbReference type="NCBI Taxonomy" id="56994"/>
    <lineage>
        <taxon>Eukaryota</taxon>
        <taxon>Viridiplantae</taxon>
        <taxon>Streptophyta</taxon>
        <taxon>Embryophyta</taxon>
        <taxon>Tracheophyta</taxon>
        <taxon>Spermatophyta</taxon>
        <taxon>Pinopsida</taxon>
        <taxon>Pinidae</taxon>
        <taxon>Conifers II</taxon>
        <taxon>Araucariales</taxon>
        <taxon>Araucariaceae</taxon>
        <taxon>Araucaria</taxon>
    </lineage>
</organism>
<keyword evidence="1 3" id="KW-0853">WD repeat</keyword>
<protein>
    <submittedName>
        <fullName evidence="5">Uncharacterized protein</fullName>
    </submittedName>
</protein>
<dbReference type="Pfam" id="PF00400">
    <property type="entry name" value="WD40"/>
    <property type="match status" value="3"/>
</dbReference>
<dbReference type="PROSITE" id="PS50082">
    <property type="entry name" value="WD_REPEATS_2"/>
    <property type="match status" value="2"/>
</dbReference>
<dbReference type="GO" id="GO:0006364">
    <property type="term" value="P:rRNA processing"/>
    <property type="evidence" value="ECO:0007669"/>
    <property type="project" value="TreeGrafter"/>
</dbReference>
<accession>A0A0D6QS25</accession>
<proteinExistence type="predicted"/>
<dbReference type="SUPFAM" id="SSF50978">
    <property type="entry name" value="WD40 repeat-like"/>
    <property type="match status" value="1"/>
</dbReference>
<dbReference type="InterPro" id="IPR036322">
    <property type="entry name" value="WD40_repeat_dom_sf"/>
</dbReference>
<keyword evidence="2" id="KW-0677">Repeat</keyword>
<dbReference type="PRINTS" id="PR00320">
    <property type="entry name" value="GPROTEINBRPT"/>
</dbReference>
<feature type="repeat" description="WD" evidence="3">
    <location>
        <begin position="283"/>
        <end position="324"/>
    </location>
</feature>
<dbReference type="InterPro" id="IPR015943">
    <property type="entry name" value="WD40/YVTN_repeat-like_dom_sf"/>
</dbReference>
<dbReference type="PROSITE" id="PS50294">
    <property type="entry name" value="WD_REPEATS_REGION"/>
    <property type="match status" value="2"/>
</dbReference>
<dbReference type="GO" id="GO:0005656">
    <property type="term" value="C:nuclear pre-replicative complex"/>
    <property type="evidence" value="ECO:0007669"/>
    <property type="project" value="TreeGrafter"/>
</dbReference>
<dbReference type="InterPro" id="IPR001680">
    <property type="entry name" value="WD40_rpt"/>
</dbReference>
<feature type="compositionally biased region" description="Basic residues" evidence="4">
    <location>
        <begin position="478"/>
        <end position="487"/>
    </location>
</feature>
<dbReference type="PANTHER" id="PTHR18763">
    <property type="entry name" value="WD-REPEAT PROTEIN 18"/>
    <property type="match status" value="1"/>
</dbReference>